<keyword evidence="2" id="KW-1185">Reference proteome</keyword>
<dbReference type="AlphaFoldDB" id="B1G5N1"/>
<evidence type="ECO:0000313" key="2">
    <source>
        <dbReference type="Proteomes" id="UP000005045"/>
    </source>
</evidence>
<gene>
    <name evidence="1" type="ORF">BgramDRAFT_4635</name>
</gene>
<protein>
    <submittedName>
        <fullName evidence="1">Uncharacterized protein</fullName>
    </submittedName>
</protein>
<sequence>MSCYRFTSRSPMAYRAVLRTIPKGLRRQWWSQRWQFAEPRVAISRLHGVRMV</sequence>
<proteinExistence type="predicted"/>
<name>B1G5N1_PARG4</name>
<accession>B1G5N1</accession>
<dbReference type="Proteomes" id="UP000005045">
    <property type="component" value="Unassembled WGS sequence"/>
</dbReference>
<organism evidence="1 2">
    <name type="scientific">Paraburkholderia graminis (strain ATCC 700544 / DSM 17151 / LMG 18924 / NCIMB 13744 / C4D1M)</name>
    <dbReference type="NCBI Taxonomy" id="396598"/>
    <lineage>
        <taxon>Bacteria</taxon>
        <taxon>Pseudomonadati</taxon>
        <taxon>Pseudomonadota</taxon>
        <taxon>Betaproteobacteria</taxon>
        <taxon>Burkholderiales</taxon>
        <taxon>Burkholderiaceae</taxon>
        <taxon>Paraburkholderia</taxon>
    </lineage>
</organism>
<dbReference type="EMBL" id="ABLD01000017">
    <property type="protein sequence ID" value="EDT08482.1"/>
    <property type="molecule type" value="Genomic_DNA"/>
</dbReference>
<evidence type="ECO:0000313" key="1">
    <source>
        <dbReference type="EMBL" id="EDT08482.1"/>
    </source>
</evidence>
<dbReference type="OrthoDB" id="9900249at2"/>
<reference evidence="1 2" key="1">
    <citation type="submission" date="2008-03" db="EMBL/GenBank/DDBJ databases">
        <title>Sequencing of the draft genome and assembly of Burkholderia graminis C4D1M.</title>
        <authorList>
            <consortium name="US DOE Joint Genome Institute (JGI-PGF)"/>
            <person name="Copeland A."/>
            <person name="Lucas S."/>
            <person name="Lapidus A."/>
            <person name="Glavina del Rio T."/>
            <person name="Dalin E."/>
            <person name="Tice H."/>
            <person name="Bruce D."/>
            <person name="Goodwin L."/>
            <person name="Pitluck S."/>
            <person name="Larimer F."/>
            <person name="Land M.L."/>
            <person name="Hauser L."/>
            <person name="Tiedje J."/>
            <person name="Richardson P."/>
        </authorList>
    </citation>
    <scope>NUCLEOTIDE SEQUENCE [LARGE SCALE GENOMIC DNA]</scope>
    <source>
        <strain evidence="2">ATCC 700544 / DSM 17151 / LMG 18924 / NCIMB 13744 / C4D1M</strain>
    </source>
</reference>
<comment type="caution">
    <text evidence="1">The sequence shown here is derived from an EMBL/GenBank/DDBJ whole genome shotgun (WGS) entry which is preliminary data.</text>
</comment>
<dbReference type="RefSeq" id="WP_006051205.1">
    <property type="nucleotide sequence ID" value="NZ_CADIKA010000005.1"/>
</dbReference>